<name>A0A8G1EH44_9EURY</name>
<dbReference type="InterPro" id="IPR003607">
    <property type="entry name" value="HD/PDEase_dom"/>
</dbReference>
<dbReference type="EMBL" id="CP037968">
    <property type="protein sequence ID" value="QYZ79844.1"/>
    <property type="molecule type" value="Genomic_DNA"/>
</dbReference>
<gene>
    <name evidence="2" type="ORF">E2N92_10610</name>
</gene>
<reference evidence="2" key="1">
    <citation type="journal article" date="2005" name="Int. J. Syst. Evol. Microbiol.">
        <title>Methanofollis formosanus sp. nov., isolated from a fish pond.</title>
        <authorList>
            <person name="Wu S.Y."/>
            <person name="Chen S.C."/>
            <person name="Lai M.C."/>
        </authorList>
    </citation>
    <scope>NUCLEOTIDE SEQUENCE</scope>
    <source>
        <strain evidence="2">ML15</strain>
    </source>
</reference>
<dbReference type="PANTHER" id="PTHR11373">
    <property type="entry name" value="DEOXYNUCLEOSIDE TRIPHOSPHATE TRIPHOSPHOHYDROLASE"/>
    <property type="match status" value="1"/>
</dbReference>
<dbReference type="GO" id="GO:0008832">
    <property type="term" value="F:dGTPase activity"/>
    <property type="evidence" value="ECO:0007669"/>
    <property type="project" value="TreeGrafter"/>
</dbReference>
<dbReference type="SUPFAM" id="SSF109604">
    <property type="entry name" value="HD-domain/PDEase-like"/>
    <property type="match status" value="1"/>
</dbReference>
<dbReference type="InterPro" id="IPR006674">
    <property type="entry name" value="HD_domain"/>
</dbReference>
<evidence type="ECO:0000313" key="2">
    <source>
        <dbReference type="EMBL" id="QYZ79844.1"/>
    </source>
</evidence>
<sequence>MFEKRAEEMARKNNHEIRDPMYAFIHLDSEERQVLNSVSVQRLRHIHQFALTYLVCPGATHRRFEHSPGVMELATRIYDIVVNTSSPDVLEIDGDYEKEYYRRTVRMAALVHDIGHAPFSHASEDLFPPARDHEAMTLRLIESEEMERLWKRLRMSSISVRCSTPTSVSACPARTRISLTT</sequence>
<keyword evidence="3" id="KW-1185">Reference proteome</keyword>
<evidence type="ECO:0000259" key="1">
    <source>
        <dbReference type="SMART" id="SM00471"/>
    </source>
</evidence>
<dbReference type="AlphaFoldDB" id="A0A8G1EH44"/>
<dbReference type="SMART" id="SM00471">
    <property type="entry name" value="HDc"/>
    <property type="match status" value="1"/>
</dbReference>
<dbReference type="PANTHER" id="PTHR11373:SF4">
    <property type="entry name" value="DEOXYNUCLEOSIDE TRIPHOSPHATE TRIPHOSPHOHYDROLASE SAMHD1"/>
    <property type="match status" value="1"/>
</dbReference>
<evidence type="ECO:0000313" key="3">
    <source>
        <dbReference type="Proteomes" id="UP000826709"/>
    </source>
</evidence>
<proteinExistence type="predicted"/>
<dbReference type="InterPro" id="IPR050135">
    <property type="entry name" value="dGTPase-like"/>
</dbReference>
<dbReference type="Pfam" id="PF01966">
    <property type="entry name" value="HD"/>
    <property type="match status" value="1"/>
</dbReference>
<dbReference type="Gene3D" id="1.10.3210.10">
    <property type="entry name" value="Hypothetical protein af1432"/>
    <property type="match status" value="1"/>
</dbReference>
<dbReference type="Proteomes" id="UP000826709">
    <property type="component" value="Chromosome"/>
</dbReference>
<dbReference type="OrthoDB" id="8895at2157"/>
<accession>A0A8G1EH44</accession>
<reference evidence="2" key="2">
    <citation type="submission" date="2019-03" db="EMBL/GenBank/DDBJ databases">
        <authorList>
            <person name="Chen S.-C."/>
            <person name="Wu S.-Y."/>
            <person name="Lai M.-C."/>
        </authorList>
    </citation>
    <scope>NUCLEOTIDE SEQUENCE</scope>
    <source>
        <strain evidence="2">ML15</strain>
    </source>
</reference>
<dbReference type="CDD" id="cd00077">
    <property type="entry name" value="HDc"/>
    <property type="match status" value="1"/>
</dbReference>
<organism evidence="2 3">
    <name type="scientific">Methanofollis formosanus</name>
    <dbReference type="NCBI Taxonomy" id="299308"/>
    <lineage>
        <taxon>Archaea</taxon>
        <taxon>Methanobacteriati</taxon>
        <taxon>Methanobacteriota</taxon>
        <taxon>Stenosarchaea group</taxon>
        <taxon>Methanomicrobia</taxon>
        <taxon>Methanomicrobiales</taxon>
        <taxon>Methanomicrobiaceae</taxon>
        <taxon>Methanofollis</taxon>
    </lineage>
</organism>
<protein>
    <submittedName>
        <fullName evidence="2">HD domain-containing protein</fullName>
    </submittedName>
</protein>
<dbReference type="KEGG" id="mfk:E2N92_10610"/>
<feature type="domain" description="HD/PDEase" evidence="1">
    <location>
        <begin position="59"/>
        <end position="156"/>
    </location>
</feature>
<dbReference type="GO" id="GO:0006203">
    <property type="term" value="P:dGTP catabolic process"/>
    <property type="evidence" value="ECO:0007669"/>
    <property type="project" value="TreeGrafter"/>
</dbReference>